<organism evidence="1 2">
    <name type="scientific">Recurvomyces mirabilis</name>
    <dbReference type="NCBI Taxonomy" id="574656"/>
    <lineage>
        <taxon>Eukaryota</taxon>
        <taxon>Fungi</taxon>
        <taxon>Dikarya</taxon>
        <taxon>Ascomycota</taxon>
        <taxon>Pezizomycotina</taxon>
        <taxon>Dothideomycetes</taxon>
        <taxon>Dothideomycetidae</taxon>
        <taxon>Mycosphaerellales</taxon>
        <taxon>Teratosphaeriaceae</taxon>
        <taxon>Recurvomyces</taxon>
    </lineage>
</organism>
<proteinExistence type="predicted"/>
<comment type="caution">
    <text evidence="1">The sequence shown here is derived from an EMBL/GenBank/DDBJ whole genome shotgun (WGS) entry which is preliminary data.</text>
</comment>
<reference evidence="1" key="1">
    <citation type="submission" date="2023-07" db="EMBL/GenBank/DDBJ databases">
        <title>Black Yeasts Isolated from many extreme environments.</title>
        <authorList>
            <person name="Coleine C."/>
            <person name="Stajich J.E."/>
            <person name="Selbmann L."/>
        </authorList>
    </citation>
    <scope>NUCLEOTIDE SEQUENCE</scope>
    <source>
        <strain evidence="1">CCFEE 5485</strain>
    </source>
</reference>
<sequence>MAPTRHPLVQTRFFERLSLDKDNELARSIYAMMKEEAINARERLTTDEAALVPALMNTGAKPPYSHAQISETALQGETQKIYDSARGETKVFYALGLDMDQTPPRNWVIAWMLWHVFRYRDIRNRNRKANVASNSDKDDNCDPCEASAPRPSAGLFCRYTDQLSPWAAYPGIQQLTYNR</sequence>
<evidence type="ECO:0000313" key="2">
    <source>
        <dbReference type="Proteomes" id="UP001274830"/>
    </source>
</evidence>
<keyword evidence="2" id="KW-1185">Reference proteome</keyword>
<evidence type="ECO:0000313" key="1">
    <source>
        <dbReference type="EMBL" id="KAK3669533.1"/>
    </source>
</evidence>
<accession>A0AAE0WI70</accession>
<name>A0AAE0WI70_9PEZI</name>
<dbReference type="AlphaFoldDB" id="A0AAE0WI70"/>
<gene>
    <name evidence="1" type="ORF">LTR78_010587</name>
</gene>
<protein>
    <submittedName>
        <fullName evidence="1">Uncharacterized protein</fullName>
    </submittedName>
</protein>
<dbReference type="EMBL" id="JAUTXT010000080">
    <property type="protein sequence ID" value="KAK3669533.1"/>
    <property type="molecule type" value="Genomic_DNA"/>
</dbReference>
<dbReference type="Proteomes" id="UP001274830">
    <property type="component" value="Unassembled WGS sequence"/>
</dbReference>